<dbReference type="NCBIfam" id="TIGR01613">
    <property type="entry name" value="primase_Cterm"/>
    <property type="match status" value="1"/>
</dbReference>
<accession>T1CR73</accession>
<reference evidence="5" key="2">
    <citation type="journal article" date="2014" name="ISME J.">
        <title>Microbial stratification in low pH oxic and suboxic macroscopic growths along an acid mine drainage.</title>
        <authorList>
            <person name="Mendez-Garcia C."/>
            <person name="Mesa V."/>
            <person name="Sprenger R.R."/>
            <person name="Richter M."/>
            <person name="Diez M.S."/>
            <person name="Solano J."/>
            <person name="Bargiela R."/>
            <person name="Golyshina O.V."/>
            <person name="Manteca A."/>
            <person name="Ramos J.L."/>
            <person name="Gallego J.R."/>
            <person name="Llorente I."/>
            <person name="Martins Dos Santos V.A."/>
            <person name="Jensen O.N."/>
            <person name="Pelaez A.I."/>
            <person name="Sanchez J."/>
            <person name="Ferrer M."/>
        </authorList>
    </citation>
    <scope>NUCLEOTIDE SEQUENCE</scope>
</reference>
<dbReference type="InterPro" id="IPR014015">
    <property type="entry name" value="Helicase_SF3_DNA-vir"/>
</dbReference>
<gene>
    <name evidence="5" type="ORF">B1B_04358</name>
</gene>
<dbReference type="GO" id="GO:0005524">
    <property type="term" value="F:ATP binding"/>
    <property type="evidence" value="ECO:0007669"/>
    <property type="project" value="UniProtKB-KW"/>
</dbReference>
<dbReference type="PANTHER" id="PTHR35372:SF2">
    <property type="entry name" value="SF3 HELICASE DOMAIN-CONTAINING PROTEIN"/>
    <property type="match status" value="1"/>
</dbReference>
<dbReference type="InterPro" id="IPR014818">
    <property type="entry name" value="Phage/plasmid_primase_P4_C"/>
</dbReference>
<evidence type="ECO:0000256" key="2">
    <source>
        <dbReference type="ARBA" id="ARBA00022801"/>
    </source>
</evidence>
<comment type="caution">
    <text evidence="5">The sequence shown here is derived from an EMBL/GenBank/DDBJ whole genome shotgun (WGS) entry which is preliminary data.</text>
</comment>
<name>T1CR73_9ZZZZ</name>
<dbReference type="Gene3D" id="3.40.50.300">
    <property type="entry name" value="P-loop containing nucleotide triphosphate hydrolases"/>
    <property type="match status" value="1"/>
</dbReference>
<evidence type="ECO:0000259" key="4">
    <source>
        <dbReference type="PROSITE" id="PS51206"/>
    </source>
</evidence>
<dbReference type="GO" id="GO:0016787">
    <property type="term" value="F:hydrolase activity"/>
    <property type="evidence" value="ECO:0007669"/>
    <property type="project" value="UniProtKB-KW"/>
</dbReference>
<protein>
    <submittedName>
        <fullName evidence="5">DNA primase, phage/plasmid domain protein</fullName>
    </submittedName>
</protein>
<organism evidence="5">
    <name type="scientific">mine drainage metagenome</name>
    <dbReference type="NCBI Taxonomy" id="410659"/>
    <lineage>
        <taxon>unclassified sequences</taxon>
        <taxon>metagenomes</taxon>
        <taxon>ecological metagenomes</taxon>
    </lineage>
</organism>
<dbReference type="Pfam" id="PF08706">
    <property type="entry name" value="D5_N"/>
    <property type="match status" value="1"/>
</dbReference>
<evidence type="ECO:0000313" key="5">
    <source>
        <dbReference type="EMBL" id="EQD71605.1"/>
    </source>
</evidence>
<keyword evidence="2" id="KW-0378">Hydrolase</keyword>
<dbReference type="EMBL" id="AUZY01002732">
    <property type="protein sequence ID" value="EQD71605.1"/>
    <property type="molecule type" value="Genomic_DNA"/>
</dbReference>
<dbReference type="AlphaFoldDB" id="T1CR73"/>
<keyword evidence="3" id="KW-0067">ATP-binding</keyword>
<reference evidence="5" key="1">
    <citation type="submission" date="2013-08" db="EMBL/GenBank/DDBJ databases">
        <authorList>
            <person name="Mendez C."/>
            <person name="Richter M."/>
            <person name="Ferrer M."/>
            <person name="Sanchez J."/>
        </authorList>
    </citation>
    <scope>NUCLEOTIDE SEQUENCE</scope>
</reference>
<dbReference type="InterPro" id="IPR006500">
    <property type="entry name" value="Helicase_put_C_phage/plasmid"/>
</dbReference>
<dbReference type="SUPFAM" id="SSF52540">
    <property type="entry name" value="P-loop containing nucleoside triphosphate hydrolases"/>
    <property type="match status" value="1"/>
</dbReference>
<proteinExistence type="predicted"/>
<dbReference type="InterPro" id="IPR051620">
    <property type="entry name" value="ORF904-like_C"/>
</dbReference>
<dbReference type="Pfam" id="PF19263">
    <property type="entry name" value="DUF5906"/>
    <property type="match status" value="1"/>
</dbReference>
<dbReference type="InterPro" id="IPR027417">
    <property type="entry name" value="P-loop_NTPase"/>
</dbReference>
<dbReference type="PROSITE" id="PS51206">
    <property type="entry name" value="SF3_HELICASE_1"/>
    <property type="match status" value="1"/>
</dbReference>
<evidence type="ECO:0000256" key="3">
    <source>
        <dbReference type="ARBA" id="ARBA00022840"/>
    </source>
</evidence>
<sequence>MAYRDSGEMRLYDPSAGYYIADAESYLKQWIRERYVACGSYVGTEMAATRRTIDEIIAGVRDRSYVTRSDVDPPGRLVLQNGTFDPVTHALDLHAPSPRYTRGLPVRWDPTATAPRYEAFLQRALPDPAVREAAEEAAGYCLWGTQPLRTAVFLYGPTSTGKSTYLAILRGVLGVANTSSIDLAELTENRFKAAEVANKLANIRSDLPAKLIQNVGLLKELTGGVDRISAEKKHQHPFEFEPHAKLFFSANRLPHIPDVTPAFWIRWILLPFETQIAKADQEQDYSATLLELERDGIFRLMIEASDRLRARGRFPDLPTEVASRWLRNSDPALYVAVYEITDAQDGSVSLDEYAERVNALCDQEGIVGAPDRRELGAAMVRAHPRAHASRLGRHDDRATVYLGVRWIRPLVTAGPSTPRRPVVSPILLVDPPLTPKGPRVLIADARGREDKKELYGLPVAPGGVSPRETS</sequence>
<dbReference type="InterPro" id="IPR045455">
    <property type="entry name" value="NrS-1_pol-like_helicase"/>
</dbReference>
<dbReference type="PANTHER" id="PTHR35372">
    <property type="entry name" value="ATP BINDING PROTEIN-RELATED"/>
    <property type="match status" value="1"/>
</dbReference>
<evidence type="ECO:0000256" key="1">
    <source>
        <dbReference type="ARBA" id="ARBA00022741"/>
    </source>
</evidence>
<feature type="domain" description="SF3 helicase" evidence="4">
    <location>
        <begin position="129"/>
        <end position="285"/>
    </location>
</feature>
<keyword evidence="1" id="KW-0547">Nucleotide-binding</keyword>